<feature type="region of interest" description="Disordered" evidence="1">
    <location>
        <begin position="186"/>
        <end position="234"/>
    </location>
</feature>
<comment type="caution">
    <text evidence="2">The sequence shown here is derived from an EMBL/GenBank/DDBJ whole genome shotgun (WGS) entry which is preliminary data.</text>
</comment>
<proteinExistence type="predicted"/>
<name>A0A1Y1UMA9_9TREE</name>
<reference evidence="2 3" key="1">
    <citation type="submission" date="2017-03" db="EMBL/GenBank/DDBJ databases">
        <title>Widespread Adenine N6-methylation of Active Genes in Fungi.</title>
        <authorList>
            <consortium name="DOE Joint Genome Institute"/>
            <person name="Mondo S.J."/>
            <person name="Dannebaum R.O."/>
            <person name="Kuo R.C."/>
            <person name="Louie K.B."/>
            <person name="Bewick A.J."/>
            <person name="Labutti K."/>
            <person name="Haridas S."/>
            <person name="Kuo A."/>
            <person name="Salamov A."/>
            <person name="Ahrendt S.R."/>
            <person name="Lau R."/>
            <person name="Bowen B.P."/>
            <person name="Lipzen A."/>
            <person name="Sullivan W."/>
            <person name="Andreopoulos W.B."/>
            <person name="Clum A."/>
            <person name="Lindquist E."/>
            <person name="Daum C."/>
            <person name="Northen T.R."/>
            <person name="Ramamoorthy G."/>
            <person name="Schmitz R.J."/>
            <person name="Gryganskyi A."/>
            <person name="Culley D."/>
            <person name="Magnuson J."/>
            <person name="James T.Y."/>
            <person name="O'Malley M.A."/>
            <person name="Stajich J.E."/>
            <person name="Spatafora J.W."/>
            <person name="Visel A."/>
            <person name="Grigoriev I.V."/>
        </authorList>
    </citation>
    <scope>NUCLEOTIDE SEQUENCE [LARGE SCALE GENOMIC DNA]</scope>
    <source>
        <strain evidence="2 3">NRRL Y-17943</strain>
    </source>
</reference>
<evidence type="ECO:0008006" key="4">
    <source>
        <dbReference type="Google" id="ProtNLM"/>
    </source>
</evidence>
<organism evidence="2 3">
    <name type="scientific">Kockovaella imperatae</name>
    <dbReference type="NCBI Taxonomy" id="4999"/>
    <lineage>
        <taxon>Eukaryota</taxon>
        <taxon>Fungi</taxon>
        <taxon>Dikarya</taxon>
        <taxon>Basidiomycota</taxon>
        <taxon>Agaricomycotina</taxon>
        <taxon>Tremellomycetes</taxon>
        <taxon>Tremellales</taxon>
        <taxon>Cuniculitremaceae</taxon>
        <taxon>Kockovaella</taxon>
    </lineage>
</organism>
<gene>
    <name evidence="2" type="ORF">BD324DRAFT_312530</name>
</gene>
<dbReference type="EMBL" id="NBSH01000003">
    <property type="protein sequence ID" value="ORX39139.1"/>
    <property type="molecule type" value="Genomic_DNA"/>
</dbReference>
<evidence type="ECO:0000313" key="2">
    <source>
        <dbReference type="EMBL" id="ORX39139.1"/>
    </source>
</evidence>
<dbReference type="Proteomes" id="UP000193218">
    <property type="component" value="Unassembled WGS sequence"/>
</dbReference>
<dbReference type="AlphaFoldDB" id="A0A1Y1UMA9"/>
<keyword evidence="3" id="KW-1185">Reference proteome</keyword>
<protein>
    <recommendedName>
        <fullName evidence="4">Mediator of RNA polymerase II transcription subunit 18</fullName>
    </recommendedName>
</protein>
<sequence length="260" mass="28716">MASPAAQAPLMPSLYAILSPSFHQTLVSQLSLMAIHSEPYHIQDDMFISTLGQGSTERTLRFRTQTESPPNVTPRQSRINGEIEMNGDLKGKGKGKALDEFPKYSLAYVSPALSGREYGEMNVRAVLGMDVTGMSDRDEIWDFVECLGLRHSHSYTRSGLLFYIPLPHPAFTLRLTITHLIPVDNPSPKTAPSESELGRAPPAQAEFSTKSSKPYIVQLSPSRSVQTVPPRGEPSLVDIMNMMRDVAGRVDMLDWGTGRE</sequence>
<dbReference type="GeneID" id="33554269"/>
<accession>A0A1Y1UMA9</accession>
<dbReference type="OrthoDB" id="2591432at2759"/>
<dbReference type="RefSeq" id="XP_021873002.1">
    <property type="nucleotide sequence ID" value="XM_022012461.1"/>
</dbReference>
<evidence type="ECO:0000313" key="3">
    <source>
        <dbReference type="Proteomes" id="UP000193218"/>
    </source>
</evidence>
<evidence type="ECO:0000256" key="1">
    <source>
        <dbReference type="SAM" id="MobiDB-lite"/>
    </source>
</evidence>
<dbReference type="InParanoid" id="A0A1Y1UMA9"/>